<feature type="binding site" evidence="14">
    <location>
        <position position="120"/>
    </location>
    <ligand>
        <name>[4Fe-4S] cluster</name>
        <dbReference type="ChEBI" id="CHEBI:49883"/>
    </ligand>
</feature>
<dbReference type="CDD" id="cd23945">
    <property type="entry name" value="PAPS_reductase"/>
    <property type="match status" value="1"/>
</dbReference>
<evidence type="ECO:0000313" key="16">
    <source>
        <dbReference type="EMBL" id="MBW8639215.1"/>
    </source>
</evidence>
<dbReference type="GO" id="GO:0070814">
    <property type="term" value="P:hydrogen sulfide biosynthetic process"/>
    <property type="evidence" value="ECO:0007669"/>
    <property type="project" value="UniProtKB-UniRule"/>
</dbReference>
<evidence type="ECO:0000256" key="9">
    <source>
        <dbReference type="ARBA" id="ARBA00024386"/>
    </source>
</evidence>
<comment type="caution">
    <text evidence="16">The sequence shown here is derived from an EMBL/GenBank/DDBJ whole genome shotgun (WGS) entry which is preliminary data.</text>
</comment>
<keyword evidence="2 14" id="KW-0963">Cytoplasm</keyword>
<reference evidence="16" key="1">
    <citation type="submission" date="2021-08" db="EMBL/GenBank/DDBJ databases">
        <title>Hoeflea bacterium WL0058 sp. nov., isolated from the sediment.</title>
        <authorList>
            <person name="Wang L."/>
            <person name="Zhang D."/>
        </authorList>
    </citation>
    <scope>NUCLEOTIDE SEQUENCE</scope>
    <source>
        <strain evidence="16">WL0058</strain>
    </source>
</reference>
<keyword evidence="17" id="KW-1185">Reference proteome</keyword>
<dbReference type="InterPro" id="IPR002500">
    <property type="entry name" value="PAPS_reduct_dom"/>
</dbReference>
<evidence type="ECO:0000256" key="4">
    <source>
        <dbReference type="ARBA" id="ARBA00023002"/>
    </source>
</evidence>
<dbReference type="Pfam" id="PF01507">
    <property type="entry name" value="PAPS_reduct"/>
    <property type="match status" value="1"/>
</dbReference>
<name>A0AAE3D133_9HYPH</name>
<keyword evidence="4 14" id="KW-0560">Oxidoreductase</keyword>
<organism evidence="16 17">
    <name type="scientific">Flavimaribacter sediminis</name>
    <dbReference type="NCBI Taxonomy" id="2865987"/>
    <lineage>
        <taxon>Bacteria</taxon>
        <taxon>Pseudomonadati</taxon>
        <taxon>Pseudomonadota</taxon>
        <taxon>Alphaproteobacteria</taxon>
        <taxon>Hyphomicrobiales</taxon>
        <taxon>Rhizobiaceae</taxon>
        <taxon>Flavimaribacter</taxon>
    </lineage>
</organism>
<keyword evidence="5 14" id="KW-0408">Iron</keyword>
<evidence type="ECO:0000259" key="15">
    <source>
        <dbReference type="Pfam" id="PF01507"/>
    </source>
</evidence>
<dbReference type="GO" id="GO:0051539">
    <property type="term" value="F:4 iron, 4 sulfur cluster binding"/>
    <property type="evidence" value="ECO:0007669"/>
    <property type="project" value="UniProtKB-UniRule"/>
</dbReference>
<comment type="subcellular location">
    <subcellularLocation>
        <location evidence="14">Cytoplasm</location>
    </subcellularLocation>
</comment>
<comment type="similarity">
    <text evidence="1 14">Belongs to the PAPS reductase family. CysH subfamily.</text>
</comment>
<dbReference type="InterPro" id="IPR011798">
    <property type="entry name" value="APS_reductase"/>
</dbReference>
<evidence type="ECO:0000256" key="2">
    <source>
        <dbReference type="ARBA" id="ARBA00022490"/>
    </source>
</evidence>
<dbReference type="EMBL" id="JAICBX010000003">
    <property type="protein sequence ID" value="MBW8639215.1"/>
    <property type="molecule type" value="Genomic_DNA"/>
</dbReference>
<dbReference type="GO" id="GO:0004604">
    <property type="term" value="F:phosphoadenylyl-sulfate reductase (thioredoxin) activity"/>
    <property type="evidence" value="ECO:0007669"/>
    <property type="project" value="UniProtKB-UniRule"/>
</dbReference>
<sequence length="246" mass="27608">MPSGTNILLKSPIDDLGELTLIERIRVMTMDKVNPVFTTSLGIEDQVLTAALADAAPQVRIVTLQTGRLFPETLALIEETEKRYGIEIERFTPDPEKLAAYIEQYGANGFYESVDARHACCGVRKLEPLGRALEGADLWITGLRRRQSNARAEVPFIEYDENRNLEKANPLADWSIEDVRSFVSGNRVPTNPLHERGYPSIGCEPCTRAIKPGEDERAGRWWWENDEKRECGLHVDDSQPAASAIQ</sequence>
<evidence type="ECO:0000256" key="7">
    <source>
        <dbReference type="ARBA" id="ARBA00024298"/>
    </source>
</evidence>
<proteinExistence type="inferred from homology"/>
<dbReference type="GO" id="GO:0005737">
    <property type="term" value="C:cytoplasm"/>
    <property type="evidence" value="ECO:0007669"/>
    <property type="project" value="UniProtKB-SubCell"/>
</dbReference>
<gene>
    <name evidence="14" type="primary">cysH</name>
    <name evidence="16" type="ORF">K1W69_18615</name>
</gene>
<dbReference type="NCBIfam" id="NF002537">
    <property type="entry name" value="PRK02090.1"/>
    <property type="match status" value="1"/>
</dbReference>
<dbReference type="PANTHER" id="PTHR46482">
    <property type="entry name" value="5'-ADENYLYLSULFATE REDUCTASE 3, CHLOROPLASTIC"/>
    <property type="match status" value="1"/>
</dbReference>
<dbReference type="Gene3D" id="3.40.50.620">
    <property type="entry name" value="HUPs"/>
    <property type="match status" value="1"/>
</dbReference>
<evidence type="ECO:0000256" key="10">
    <source>
        <dbReference type="ARBA" id="ARBA00029514"/>
    </source>
</evidence>
<comment type="cofactor">
    <cofactor evidence="14">
        <name>[4Fe-4S] cluster</name>
        <dbReference type="ChEBI" id="CHEBI:49883"/>
    </cofactor>
    <text evidence="14">Binds 1 [4Fe-4S] cluster per subunit.</text>
</comment>
<evidence type="ECO:0000256" key="13">
    <source>
        <dbReference type="ARBA" id="ARBA00048441"/>
    </source>
</evidence>
<dbReference type="RefSeq" id="WP_220229915.1">
    <property type="nucleotide sequence ID" value="NZ_JAICBX010000003.1"/>
</dbReference>
<dbReference type="AlphaFoldDB" id="A0AAE3D133"/>
<evidence type="ECO:0000256" key="14">
    <source>
        <dbReference type="HAMAP-Rule" id="MF_00063"/>
    </source>
</evidence>
<dbReference type="GO" id="GO:0019344">
    <property type="term" value="P:cysteine biosynthetic process"/>
    <property type="evidence" value="ECO:0007669"/>
    <property type="project" value="InterPro"/>
</dbReference>
<protein>
    <recommendedName>
        <fullName evidence="10 14">Adenosine 5'-phosphosulfate reductase</fullName>
        <shortName evidence="14">APS reductase</shortName>
        <ecNumber evidence="9 14">1.8.4.10</ecNumber>
    </recommendedName>
    <alternativeName>
        <fullName evidence="12 14">5'-adenylylsulfate reductase</fullName>
    </alternativeName>
    <alternativeName>
        <fullName evidence="11 14">Thioredoxin-dependent 5'-adenylylsulfate reductase</fullName>
    </alternativeName>
</protein>
<dbReference type="GO" id="GO:0046872">
    <property type="term" value="F:metal ion binding"/>
    <property type="evidence" value="ECO:0007669"/>
    <property type="project" value="UniProtKB-KW"/>
</dbReference>
<accession>A0AAE3D133</accession>
<dbReference type="GO" id="GO:0043866">
    <property type="term" value="F:adenylyl-sulfate reductase (thioredoxin) activity"/>
    <property type="evidence" value="ECO:0007669"/>
    <property type="project" value="UniProtKB-EC"/>
</dbReference>
<keyword evidence="6 14" id="KW-0411">Iron-sulfur</keyword>
<evidence type="ECO:0000256" key="1">
    <source>
        <dbReference type="ARBA" id="ARBA00009732"/>
    </source>
</evidence>
<feature type="domain" description="Phosphoadenosine phosphosulphate reductase" evidence="15">
    <location>
        <begin position="34"/>
        <end position="209"/>
    </location>
</feature>
<evidence type="ECO:0000313" key="17">
    <source>
        <dbReference type="Proteomes" id="UP001196509"/>
    </source>
</evidence>
<dbReference type="EC" id="1.8.4.10" evidence="9 14"/>
<dbReference type="PIRSF" id="PIRSF000857">
    <property type="entry name" value="PAPS_reductase"/>
    <property type="match status" value="1"/>
</dbReference>
<evidence type="ECO:0000256" key="3">
    <source>
        <dbReference type="ARBA" id="ARBA00022723"/>
    </source>
</evidence>
<evidence type="ECO:0000256" key="5">
    <source>
        <dbReference type="ARBA" id="ARBA00023004"/>
    </source>
</evidence>
<keyword evidence="3 14" id="KW-0479">Metal-binding</keyword>
<comment type="pathway">
    <text evidence="8 14">Sulfur metabolism; hydrogen sulfide biosynthesis; sulfite from sulfate.</text>
</comment>
<evidence type="ECO:0000256" key="6">
    <source>
        <dbReference type="ARBA" id="ARBA00023014"/>
    </source>
</evidence>
<dbReference type="NCBIfam" id="TIGR02055">
    <property type="entry name" value="APS_reductase"/>
    <property type="match status" value="1"/>
</dbReference>
<evidence type="ECO:0000256" key="8">
    <source>
        <dbReference type="ARBA" id="ARBA00024327"/>
    </source>
</evidence>
<feature type="active site" description="Nucleophile; cysteine thiosulfonate intermediate" evidence="14">
    <location>
        <position position="231"/>
    </location>
</feature>
<dbReference type="PANTHER" id="PTHR46482:SF9">
    <property type="entry name" value="5'-ADENYLYLSULFATE REDUCTASE 1, CHLOROPLASTIC"/>
    <property type="match status" value="1"/>
</dbReference>
<comment type="catalytic activity">
    <reaction evidence="13 14">
        <text>[thioredoxin]-disulfide + sulfite + AMP + 2 H(+) = adenosine 5'-phosphosulfate + [thioredoxin]-dithiol</text>
        <dbReference type="Rhea" id="RHEA:21976"/>
        <dbReference type="Rhea" id="RHEA-COMP:10698"/>
        <dbReference type="Rhea" id="RHEA-COMP:10700"/>
        <dbReference type="ChEBI" id="CHEBI:15378"/>
        <dbReference type="ChEBI" id="CHEBI:17359"/>
        <dbReference type="ChEBI" id="CHEBI:29950"/>
        <dbReference type="ChEBI" id="CHEBI:50058"/>
        <dbReference type="ChEBI" id="CHEBI:58243"/>
        <dbReference type="ChEBI" id="CHEBI:456215"/>
        <dbReference type="EC" id="1.8.4.10"/>
    </reaction>
</comment>
<dbReference type="InterPro" id="IPR014729">
    <property type="entry name" value="Rossmann-like_a/b/a_fold"/>
</dbReference>
<feature type="binding site" evidence="14">
    <location>
        <position position="203"/>
    </location>
    <ligand>
        <name>[4Fe-4S] cluster</name>
        <dbReference type="ChEBI" id="CHEBI:49883"/>
    </ligand>
</feature>
<dbReference type="GO" id="GO:0019379">
    <property type="term" value="P:sulfate assimilation, phosphoadenylyl sulfate reduction by phosphoadenylyl-sulfate reductase (thioredoxin)"/>
    <property type="evidence" value="ECO:0007669"/>
    <property type="project" value="UniProtKB-UniRule"/>
</dbReference>
<feature type="binding site" evidence="14">
    <location>
        <position position="121"/>
    </location>
    <ligand>
        <name>[4Fe-4S] cluster</name>
        <dbReference type="ChEBI" id="CHEBI:49883"/>
    </ligand>
</feature>
<dbReference type="SUPFAM" id="SSF52402">
    <property type="entry name" value="Adenine nucleotide alpha hydrolases-like"/>
    <property type="match status" value="1"/>
</dbReference>
<dbReference type="HAMAP" id="MF_00063">
    <property type="entry name" value="CysH"/>
    <property type="match status" value="1"/>
</dbReference>
<evidence type="ECO:0000256" key="12">
    <source>
        <dbReference type="ARBA" id="ARBA00032041"/>
    </source>
</evidence>
<evidence type="ECO:0000256" key="11">
    <source>
        <dbReference type="ARBA" id="ARBA00030894"/>
    </source>
</evidence>
<comment type="function">
    <text evidence="7 14">Catalyzes the formation of sulfite from adenosine 5'-phosphosulfate (APS) using thioredoxin as an electron donor.</text>
</comment>
<dbReference type="InterPro" id="IPR004511">
    <property type="entry name" value="PAPS/APS_Rdtase"/>
</dbReference>
<feature type="binding site" evidence="14">
    <location>
        <position position="206"/>
    </location>
    <ligand>
        <name>[4Fe-4S] cluster</name>
        <dbReference type="ChEBI" id="CHEBI:49883"/>
    </ligand>
</feature>
<dbReference type="Proteomes" id="UP001196509">
    <property type="component" value="Unassembled WGS sequence"/>
</dbReference>